<protein>
    <recommendedName>
        <fullName evidence="7">D-amino-acid oxidase</fullName>
        <ecNumber evidence="6">1.4.3.3</ecNumber>
    </recommendedName>
</protein>
<proteinExistence type="inferred from homology"/>
<name>A0AAE3ZUR0_9ACTN</name>
<dbReference type="GO" id="GO:0019478">
    <property type="term" value="P:D-amino acid catabolic process"/>
    <property type="evidence" value="ECO:0007669"/>
    <property type="project" value="TreeGrafter"/>
</dbReference>
<dbReference type="Gene3D" id="3.40.50.720">
    <property type="entry name" value="NAD(P)-binding Rossmann-like Domain"/>
    <property type="match status" value="1"/>
</dbReference>
<dbReference type="InterPro" id="IPR023209">
    <property type="entry name" value="DAO"/>
</dbReference>
<keyword evidence="12" id="KW-1185">Reference proteome</keyword>
<dbReference type="InterPro" id="IPR006076">
    <property type="entry name" value="FAD-dep_OxRdtase"/>
</dbReference>
<gene>
    <name evidence="11" type="ORF">J2S44_005729</name>
</gene>
<dbReference type="PROSITE" id="PS00677">
    <property type="entry name" value="DAO"/>
    <property type="match status" value="1"/>
</dbReference>
<evidence type="ECO:0000256" key="1">
    <source>
        <dbReference type="ARBA" id="ARBA00001974"/>
    </source>
</evidence>
<evidence type="ECO:0000313" key="11">
    <source>
        <dbReference type="EMBL" id="MDR7325479.1"/>
    </source>
</evidence>
<dbReference type="Pfam" id="PF01266">
    <property type="entry name" value="DAO"/>
    <property type="match status" value="1"/>
</dbReference>
<dbReference type="EMBL" id="JAVDYC010000001">
    <property type="protein sequence ID" value="MDR7325479.1"/>
    <property type="molecule type" value="Genomic_DNA"/>
</dbReference>
<comment type="caution">
    <text evidence="11">The sequence shown here is derived from an EMBL/GenBank/DDBJ whole genome shotgun (WGS) entry which is preliminary data.</text>
</comment>
<evidence type="ECO:0000256" key="8">
    <source>
        <dbReference type="ARBA" id="ARBA00049547"/>
    </source>
</evidence>
<comment type="catalytic activity">
    <reaction evidence="8">
        <text>a D-alpha-amino acid + O2 + H2O = a 2-oxocarboxylate + H2O2 + NH4(+)</text>
        <dbReference type="Rhea" id="RHEA:21816"/>
        <dbReference type="ChEBI" id="CHEBI:15377"/>
        <dbReference type="ChEBI" id="CHEBI:15379"/>
        <dbReference type="ChEBI" id="CHEBI:16240"/>
        <dbReference type="ChEBI" id="CHEBI:28938"/>
        <dbReference type="ChEBI" id="CHEBI:35179"/>
        <dbReference type="ChEBI" id="CHEBI:59871"/>
        <dbReference type="EC" id="1.4.3.3"/>
    </reaction>
    <physiologicalReaction direction="left-to-right" evidence="8">
        <dbReference type="Rhea" id="RHEA:21817"/>
    </physiologicalReaction>
</comment>
<evidence type="ECO:0000256" key="7">
    <source>
        <dbReference type="ARBA" id="ARBA00039751"/>
    </source>
</evidence>
<dbReference type="SUPFAM" id="SSF54373">
    <property type="entry name" value="FAD-linked reductases, C-terminal domain"/>
    <property type="match status" value="1"/>
</dbReference>
<comment type="similarity">
    <text evidence="2">Belongs to the DAMOX/DASOX family.</text>
</comment>
<evidence type="ECO:0000256" key="3">
    <source>
        <dbReference type="ARBA" id="ARBA00022630"/>
    </source>
</evidence>
<organism evidence="11 12">
    <name type="scientific">Catenuloplanes niger</name>
    <dbReference type="NCBI Taxonomy" id="587534"/>
    <lineage>
        <taxon>Bacteria</taxon>
        <taxon>Bacillati</taxon>
        <taxon>Actinomycetota</taxon>
        <taxon>Actinomycetes</taxon>
        <taxon>Micromonosporales</taxon>
        <taxon>Micromonosporaceae</taxon>
        <taxon>Catenuloplanes</taxon>
    </lineage>
</organism>
<dbReference type="AlphaFoldDB" id="A0AAE3ZUR0"/>
<dbReference type="PANTHER" id="PTHR11530:SF11">
    <property type="entry name" value="D-ASPARTATE OXIDASE"/>
    <property type="match status" value="1"/>
</dbReference>
<reference evidence="11 12" key="1">
    <citation type="submission" date="2023-07" db="EMBL/GenBank/DDBJ databases">
        <title>Sequencing the genomes of 1000 actinobacteria strains.</title>
        <authorList>
            <person name="Klenk H.-P."/>
        </authorList>
    </citation>
    <scope>NUCLEOTIDE SEQUENCE [LARGE SCALE GENOMIC DNA]</scope>
    <source>
        <strain evidence="11 12">DSM 44711</strain>
    </source>
</reference>
<feature type="binding site" evidence="9">
    <location>
        <position position="174"/>
    </location>
    <ligand>
        <name>FAD</name>
        <dbReference type="ChEBI" id="CHEBI:57692"/>
    </ligand>
</feature>
<evidence type="ECO:0000313" key="12">
    <source>
        <dbReference type="Proteomes" id="UP001183629"/>
    </source>
</evidence>
<keyword evidence="5 11" id="KW-0560">Oxidoreductase</keyword>
<dbReference type="SUPFAM" id="SSF51971">
    <property type="entry name" value="Nucleotide-binding domain"/>
    <property type="match status" value="1"/>
</dbReference>
<dbReference type="Proteomes" id="UP001183629">
    <property type="component" value="Unassembled WGS sequence"/>
</dbReference>
<feature type="domain" description="FAD dependent oxidoreductase" evidence="10">
    <location>
        <begin position="8"/>
        <end position="323"/>
    </location>
</feature>
<dbReference type="GO" id="GO:0071949">
    <property type="term" value="F:FAD binding"/>
    <property type="evidence" value="ECO:0007669"/>
    <property type="project" value="InterPro"/>
</dbReference>
<dbReference type="EC" id="1.4.3.3" evidence="6"/>
<dbReference type="GO" id="GO:0003884">
    <property type="term" value="F:D-amino-acid oxidase activity"/>
    <property type="evidence" value="ECO:0007669"/>
    <property type="project" value="UniProtKB-EC"/>
</dbReference>
<evidence type="ECO:0000256" key="6">
    <source>
        <dbReference type="ARBA" id="ARBA00039101"/>
    </source>
</evidence>
<dbReference type="InterPro" id="IPR006181">
    <property type="entry name" value="D-amino_acid_oxidase_CS"/>
</dbReference>
<dbReference type="PIRSF" id="PIRSF000189">
    <property type="entry name" value="D-aa_oxidase"/>
    <property type="match status" value="1"/>
</dbReference>
<evidence type="ECO:0000256" key="9">
    <source>
        <dbReference type="PIRSR" id="PIRSR000189-1"/>
    </source>
</evidence>
<evidence type="ECO:0000259" key="10">
    <source>
        <dbReference type="Pfam" id="PF01266"/>
    </source>
</evidence>
<feature type="binding site" evidence="9">
    <location>
        <begin position="43"/>
        <end position="44"/>
    </location>
    <ligand>
        <name>FAD</name>
        <dbReference type="ChEBI" id="CHEBI:57692"/>
    </ligand>
</feature>
<feature type="binding site" evidence="9">
    <location>
        <position position="227"/>
    </location>
    <ligand>
        <name>D-dopa</name>
        <dbReference type="ChEBI" id="CHEBI:149689"/>
    </ligand>
</feature>
<dbReference type="PANTHER" id="PTHR11530">
    <property type="entry name" value="D-AMINO ACID OXIDASE"/>
    <property type="match status" value="1"/>
</dbReference>
<dbReference type="GO" id="GO:0005737">
    <property type="term" value="C:cytoplasm"/>
    <property type="evidence" value="ECO:0007669"/>
    <property type="project" value="TreeGrafter"/>
</dbReference>
<evidence type="ECO:0000256" key="2">
    <source>
        <dbReference type="ARBA" id="ARBA00006730"/>
    </source>
</evidence>
<evidence type="ECO:0000256" key="5">
    <source>
        <dbReference type="ARBA" id="ARBA00023002"/>
    </source>
</evidence>
<feature type="binding site" evidence="9">
    <location>
        <position position="308"/>
    </location>
    <ligand>
        <name>D-dopa</name>
        <dbReference type="ChEBI" id="CHEBI:149689"/>
    </ligand>
</feature>
<dbReference type="Gene3D" id="3.30.9.10">
    <property type="entry name" value="D-Amino Acid Oxidase, subunit A, domain 2"/>
    <property type="match status" value="1"/>
</dbReference>
<evidence type="ECO:0000256" key="4">
    <source>
        <dbReference type="ARBA" id="ARBA00022827"/>
    </source>
</evidence>
<feature type="binding site" evidence="9">
    <location>
        <position position="282"/>
    </location>
    <ligand>
        <name>D-dopa</name>
        <dbReference type="ChEBI" id="CHEBI:149689"/>
    </ligand>
</feature>
<feature type="binding site" evidence="9">
    <location>
        <position position="209"/>
    </location>
    <ligand>
        <name>D-dopa</name>
        <dbReference type="ChEBI" id="CHEBI:149689"/>
    </ligand>
</feature>
<keyword evidence="4 9" id="KW-0274">FAD</keyword>
<dbReference type="RefSeq" id="WP_310420240.1">
    <property type="nucleotide sequence ID" value="NZ_JAVDYC010000001.1"/>
</dbReference>
<sequence length="328" mass="34651">MTSVRAEVLIIGAGVAGLTTGALLAEAGMDVRIRTAAPALESTSYAAGAIWDPLYASHERIRPWTDVTYRTLTSLARNAPDAGVHVLDGMEATRVPATPPTHVTTLPGFRRCDPDDLPPGFVTGWRYHAPVVDMPVYLEYLQHRLKAAGGTISIGHAPSLAAVAGEAPIVINCTGPGAAEFVPDSRVTPIRGQLVIVENPGIEEFFAEHLGGPPGMTHDDAPREMTYLLPQGPLLVLGGSAEIGRADVDEDARIAAGIIARCARIDPRIAELPVLGHRIGIRPVRDPVRVEHELVGGHHVVHNYGHGGAGVSLSWGCAADVRDLVLGL</sequence>
<accession>A0AAE3ZUR0</accession>
<keyword evidence="3" id="KW-0285">Flavoprotein</keyword>
<comment type="cofactor">
    <cofactor evidence="1 9">
        <name>FAD</name>
        <dbReference type="ChEBI" id="CHEBI:57692"/>
    </cofactor>
</comment>